<dbReference type="Proteomes" id="UP001321445">
    <property type="component" value="Chromosome"/>
</dbReference>
<dbReference type="InterPro" id="IPR005583">
    <property type="entry name" value="YaaA"/>
</dbReference>
<name>A0ABN6WYC3_9BACT</name>
<evidence type="ECO:0000313" key="2">
    <source>
        <dbReference type="Proteomes" id="UP001321445"/>
    </source>
</evidence>
<protein>
    <submittedName>
        <fullName evidence="1">Uncharacterized protein</fullName>
    </submittedName>
</protein>
<dbReference type="PANTHER" id="PTHR30283:SF4">
    <property type="entry name" value="PEROXIDE STRESS RESISTANCE PROTEIN YAAA"/>
    <property type="match status" value="1"/>
</dbReference>
<gene>
    <name evidence="1" type="ORF">HCR_15560</name>
</gene>
<dbReference type="PANTHER" id="PTHR30283">
    <property type="entry name" value="PEROXIDE STRESS RESPONSE PROTEIN YAAA"/>
    <property type="match status" value="1"/>
</dbReference>
<organism evidence="1 2">
    <name type="scientific">Hydrogenimonas cancrithermarum</name>
    <dbReference type="NCBI Taxonomy" id="2993563"/>
    <lineage>
        <taxon>Bacteria</taxon>
        <taxon>Pseudomonadati</taxon>
        <taxon>Campylobacterota</taxon>
        <taxon>Epsilonproteobacteria</taxon>
        <taxon>Campylobacterales</taxon>
        <taxon>Hydrogenimonadaceae</taxon>
        <taxon>Hydrogenimonas</taxon>
    </lineage>
</organism>
<sequence length="247" mass="28851">MTILFAPSEGKKSGGSLPPIDKSAFCFPELYPRRIEVVERYDSFVKTAPIEALQKLFGIKDESAIEHYRTDIFERPTMRAVERYNGVAYDYLDYTNLPDKAKNYIDEHLIIFSNLFGPVCAKDRIPEYKLKQGEPIGDFAPERFYKEHFGKLLDDYLETHSPVVDLRARFYEKFYKIPMPYITMKFLKNGKTVSHWAKAYRGIVLKNMARYGIMDEKSLLAMDIENLSVVEIREIKNRKEIIYEITA</sequence>
<proteinExistence type="predicted"/>
<dbReference type="RefSeq" id="WP_286336204.1">
    <property type="nucleotide sequence ID" value="NZ_AP027370.1"/>
</dbReference>
<dbReference type="EMBL" id="AP027370">
    <property type="protein sequence ID" value="BDY13244.1"/>
    <property type="molecule type" value="Genomic_DNA"/>
</dbReference>
<evidence type="ECO:0000313" key="1">
    <source>
        <dbReference type="EMBL" id="BDY13244.1"/>
    </source>
</evidence>
<keyword evidence="2" id="KW-1185">Reference proteome</keyword>
<reference evidence="1 2" key="1">
    <citation type="submission" date="2023-03" db="EMBL/GenBank/DDBJ databases">
        <title>Description of Hydrogenimonas sp. ISO32.</title>
        <authorList>
            <person name="Mino S."/>
            <person name="Fukazawa S."/>
            <person name="Sawabe T."/>
        </authorList>
    </citation>
    <scope>NUCLEOTIDE SEQUENCE [LARGE SCALE GENOMIC DNA]</scope>
    <source>
        <strain evidence="1 2">ISO32</strain>
    </source>
</reference>
<dbReference type="Pfam" id="PF03883">
    <property type="entry name" value="H2O2_YaaD"/>
    <property type="match status" value="1"/>
</dbReference>
<accession>A0ABN6WYC3</accession>